<sequence length="275" mass="29864">MKTLFSGSEAKPREAVEPEKQPVATEETKMEEPKTPEAAPSMIQPPSMRDDMDEEDKVAAPVVRRVLQAPVIETGLFEEGTDKILIKAQAAANGEHCLFRVNRDLFKGHSWWFPNFEAAAGSPIAERMFSIDGVETVLVHESTVTLTRTDKTLVDWKAMATEVGQTLRELLEEGGPLISDKIISEMLTEEQIRTGIQKAIDVEVNPGVAGHGGNVTLLAVKGNTVTIQMGGGCQGCSAADITLKQGIHTTFRTHVPQVGAIYDETDHAAGLNPFF</sequence>
<dbReference type="EMBL" id="CP048620">
    <property type="protein sequence ID" value="QPJ66831.1"/>
    <property type="molecule type" value="Genomic_DNA"/>
</dbReference>
<name>A0A7T0C5E2_9BACT</name>
<dbReference type="InterPro" id="IPR014824">
    <property type="entry name" value="Nfu/NifU_N"/>
</dbReference>
<evidence type="ECO:0008006" key="6">
    <source>
        <dbReference type="Google" id="ProtNLM"/>
    </source>
</evidence>
<dbReference type="InterPro" id="IPR036498">
    <property type="entry name" value="Nfu/NifU_N_sf"/>
</dbReference>
<protein>
    <recommendedName>
        <fullName evidence="6">Scaffold protein Nfu/NifU N-terminal domain-containing protein</fullName>
    </recommendedName>
</protein>
<dbReference type="GO" id="GO:0005506">
    <property type="term" value="F:iron ion binding"/>
    <property type="evidence" value="ECO:0007669"/>
    <property type="project" value="InterPro"/>
</dbReference>
<dbReference type="InterPro" id="IPR034904">
    <property type="entry name" value="FSCA_dom_sf"/>
</dbReference>
<dbReference type="Pfam" id="PF01106">
    <property type="entry name" value="NifU"/>
    <property type="match status" value="1"/>
</dbReference>
<feature type="domain" description="Scaffold protein Nfu/NifU N-terminal" evidence="3">
    <location>
        <begin position="86"/>
        <end position="174"/>
    </location>
</feature>
<dbReference type="InterPro" id="IPR001075">
    <property type="entry name" value="NIF_FeS_clus_asmbl_NifU_C"/>
</dbReference>
<dbReference type="KEGG" id="nva:G3M78_10310"/>
<proteinExistence type="predicted"/>
<dbReference type="Gene3D" id="3.30.300.130">
    <property type="entry name" value="Fe-S cluster assembly (FSCA)"/>
    <property type="match status" value="1"/>
</dbReference>
<feature type="region of interest" description="Disordered" evidence="1">
    <location>
        <begin position="1"/>
        <end position="51"/>
    </location>
</feature>
<dbReference type="GO" id="GO:0051536">
    <property type="term" value="F:iron-sulfur cluster binding"/>
    <property type="evidence" value="ECO:0007669"/>
    <property type="project" value="InterPro"/>
</dbReference>
<feature type="domain" description="NIF system FeS cluster assembly NifU C-terminal" evidence="2">
    <location>
        <begin position="196"/>
        <end position="259"/>
    </location>
</feature>
<dbReference type="AlphaFoldDB" id="A0A7T0C5E2"/>
<dbReference type="PANTHER" id="PTHR11178">
    <property type="entry name" value="IRON-SULFUR CLUSTER SCAFFOLD PROTEIN NFU-RELATED"/>
    <property type="match status" value="1"/>
</dbReference>
<dbReference type="Pfam" id="PF08712">
    <property type="entry name" value="Nfu_N"/>
    <property type="match status" value="1"/>
</dbReference>
<evidence type="ECO:0000259" key="3">
    <source>
        <dbReference type="Pfam" id="PF08712"/>
    </source>
</evidence>
<accession>A0A7T0C5E2</accession>
<dbReference type="Proteomes" id="UP000594464">
    <property type="component" value="Chromosome"/>
</dbReference>
<evidence type="ECO:0000313" key="4">
    <source>
        <dbReference type="EMBL" id="QPJ66831.1"/>
    </source>
</evidence>
<evidence type="ECO:0000259" key="2">
    <source>
        <dbReference type="Pfam" id="PF01106"/>
    </source>
</evidence>
<evidence type="ECO:0000256" key="1">
    <source>
        <dbReference type="SAM" id="MobiDB-lite"/>
    </source>
</evidence>
<gene>
    <name evidence="4" type="ORF">G3M78_10310</name>
</gene>
<organism evidence="4 5">
    <name type="scientific">Candidatus Nitrohelix vancouverensis</name>
    <dbReference type="NCBI Taxonomy" id="2705534"/>
    <lineage>
        <taxon>Bacteria</taxon>
        <taxon>Pseudomonadati</taxon>
        <taxon>Nitrospinota/Tectimicrobiota group</taxon>
        <taxon>Nitrospinota</taxon>
        <taxon>Nitrospinia</taxon>
        <taxon>Nitrospinales</taxon>
        <taxon>Nitrospinaceae</taxon>
        <taxon>Candidatus Nitrohelix</taxon>
    </lineage>
</organism>
<evidence type="ECO:0000313" key="5">
    <source>
        <dbReference type="Proteomes" id="UP000594464"/>
    </source>
</evidence>
<dbReference type="Gene3D" id="3.30.1370.70">
    <property type="entry name" value="Scaffold protein Nfu/NifU, N-terminal domain"/>
    <property type="match status" value="1"/>
</dbReference>
<dbReference type="SUPFAM" id="SSF110836">
    <property type="entry name" value="Hypothetical protein SAV1430"/>
    <property type="match status" value="1"/>
</dbReference>
<dbReference type="SUPFAM" id="SSF117916">
    <property type="entry name" value="Fe-S cluster assembly (FSCA) domain-like"/>
    <property type="match status" value="1"/>
</dbReference>
<reference evidence="5" key="1">
    <citation type="submission" date="2020-02" db="EMBL/GenBank/DDBJ databases">
        <title>Genomic and physiological characterization of two novel Nitrospinaceae genera.</title>
        <authorList>
            <person name="Mueller A.J."/>
            <person name="Jung M.-Y."/>
            <person name="Strachan C.R."/>
            <person name="Herbold C.W."/>
            <person name="Kirkegaard R.H."/>
            <person name="Daims H."/>
        </authorList>
    </citation>
    <scope>NUCLEOTIDE SEQUENCE [LARGE SCALE GENOMIC DNA]</scope>
</reference>
<dbReference type="GO" id="GO:0016226">
    <property type="term" value="P:iron-sulfur cluster assembly"/>
    <property type="evidence" value="ECO:0007669"/>
    <property type="project" value="InterPro"/>
</dbReference>
<feature type="compositionally biased region" description="Basic and acidic residues" evidence="1">
    <location>
        <begin position="10"/>
        <end position="35"/>
    </location>
</feature>